<dbReference type="InterPro" id="IPR013325">
    <property type="entry name" value="RNA_pol_sigma_r2"/>
</dbReference>
<evidence type="ECO:0000313" key="7">
    <source>
        <dbReference type="Proteomes" id="UP001203423"/>
    </source>
</evidence>
<gene>
    <name evidence="6" type="ORF">L2764_18940</name>
</gene>
<sequence length="241" mass="27597">MMNSGQLAYQEVFDESVSNRLSESQVMKQYLPLVKRSVTQLRSHCGAVLAIEDMEQIGMMALLESSRRYPGEFDNGFISFAGQRIRGAILDELRRQDWRPRPVRQQAHELNDAVRKLSRQLGREATDLEVAQSMGLTQKDYRARLYASQAESMKSLDDMLGAGNHFADKTDAINQFAAKKTLFKAIAKLNKREQVILSLYYQHELNLKEIAGTLGLTETRICQLHKQAVKQLQTVYQQWDQ</sequence>
<dbReference type="NCBIfam" id="TIGR02479">
    <property type="entry name" value="FliA_WhiG"/>
    <property type="match status" value="1"/>
</dbReference>
<dbReference type="EMBL" id="JAKIKS010000091">
    <property type="protein sequence ID" value="MCL1126503.1"/>
    <property type="molecule type" value="Genomic_DNA"/>
</dbReference>
<dbReference type="PANTHER" id="PTHR30385">
    <property type="entry name" value="SIGMA FACTOR F FLAGELLAR"/>
    <property type="match status" value="1"/>
</dbReference>
<comment type="caution">
    <text evidence="6">The sequence shown here is derived from an EMBL/GenBank/DDBJ whole genome shotgun (WGS) entry which is preliminary data.</text>
</comment>
<dbReference type="InterPro" id="IPR007624">
    <property type="entry name" value="RNA_pol_sigma70_r3"/>
</dbReference>
<dbReference type="Pfam" id="PF04539">
    <property type="entry name" value="Sigma70_r3"/>
    <property type="match status" value="1"/>
</dbReference>
<dbReference type="PRINTS" id="PR00046">
    <property type="entry name" value="SIGMA70FCT"/>
</dbReference>
<dbReference type="InterPro" id="IPR007630">
    <property type="entry name" value="RNA_pol_sigma70_r4"/>
</dbReference>
<dbReference type="NCBIfam" id="NF005413">
    <property type="entry name" value="PRK06986.1"/>
    <property type="match status" value="1"/>
</dbReference>
<dbReference type="SUPFAM" id="SSF88659">
    <property type="entry name" value="Sigma3 and sigma4 domains of RNA polymerase sigma factors"/>
    <property type="match status" value="2"/>
</dbReference>
<dbReference type="PROSITE" id="PS00716">
    <property type="entry name" value="SIGMA70_2"/>
    <property type="match status" value="1"/>
</dbReference>
<dbReference type="Gene3D" id="1.20.140.160">
    <property type="match status" value="1"/>
</dbReference>
<dbReference type="RefSeq" id="WP_248941892.1">
    <property type="nucleotide sequence ID" value="NZ_JAKIKS010000091.1"/>
</dbReference>
<dbReference type="PANTHER" id="PTHR30385:SF7">
    <property type="entry name" value="RNA POLYMERASE SIGMA FACTOR FLIA"/>
    <property type="match status" value="1"/>
</dbReference>
<dbReference type="CDD" id="cd06171">
    <property type="entry name" value="Sigma70_r4"/>
    <property type="match status" value="1"/>
</dbReference>
<dbReference type="SUPFAM" id="SSF88946">
    <property type="entry name" value="Sigma2 domain of RNA polymerase sigma factors"/>
    <property type="match status" value="1"/>
</dbReference>
<protein>
    <submittedName>
        <fullName evidence="6">RNA polymerase sigma factor FliA</fullName>
    </submittedName>
</protein>
<evidence type="ECO:0000256" key="3">
    <source>
        <dbReference type="ARBA" id="ARBA00023125"/>
    </source>
</evidence>
<dbReference type="Pfam" id="PF04545">
    <property type="entry name" value="Sigma70_r4"/>
    <property type="match status" value="1"/>
</dbReference>
<dbReference type="Gene3D" id="1.10.1740.10">
    <property type="match status" value="1"/>
</dbReference>
<keyword evidence="2" id="KW-0731">Sigma factor</keyword>
<proteinExistence type="predicted"/>
<dbReference type="InterPro" id="IPR014284">
    <property type="entry name" value="RNA_pol_sigma-70_dom"/>
</dbReference>
<dbReference type="Proteomes" id="UP001203423">
    <property type="component" value="Unassembled WGS sequence"/>
</dbReference>
<evidence type="ECO:0000256" key="1">
    <source>
        <dbReference type="ARBA" id="ARBA00023015"/>
    </source>
</evidence>
<organism evidence="6 7">
    <name type="scientific">Shewanella surugensis</name>
    <dbReference type="NCBI Taxonomy" id="212020"/>
    <lineage>
        <taxon>Bacteria</taxon>
        <taxon>Pseudomonadati</taxon>
        <taxon>Pseudomonadota</taxon>
        <taxon>Gammaproteobacteria</taxon>
        <taxon>Alteromonadales</taxon>
        <taxon>Shewanellaceae</taxon>
        <taxon>Shewanella</taxon>
    </lineage>
</organism>
<evidence type="ECO:0000256" key="4">
    <source>
        <dbReference type="ARBA" id="ARBA00023163"/>
    </source>
</evidence>
<keyword evidence="4" id="KW-0804">Transcription</keyword>
<evidence type="ECO:0000256" key="2">
    <source>
        <dbReference type="ARBA" id="ARBA00023082"/>
    </source>
</evidence>
<evidence type="ECO:0000259" key="5">
    <source>
        <dbReference type="PROSITE" id="PS00716"/>
    </source>
</evidence>
<keyword evidence="1" id="KW-0805">Transcription regulation</keyword>
<dbReference type="InterPro" id="IPR012845">
    <property type="entry name" value="RNA_pol_sigma_FliA_WhiG"/>
</dbReference>
<dbReference type="Pfam" id="PF04542">
    <property type="entry name" value="Sigma70_r2"/>
    <property type="match status" value="1"/>
</dbReference>
<name>A0ABT0LFM8_9GAMM</name>
<dbReference type="NCBIfam" id="TIGR02937">
    <property type="entry name" value="sigma70-ECF"/>
    <property type="match status" value="1"/>
</dbReference>
<reference evidence="6 7" key="1">
    <citation type="submission" date="2022-01" db="EMBL/GenBank/DDBJ databases">
        <title>Whole genome-based taxonomy of the Shewanellaceae.</title>
        <authorList>
            <person name="Martin-Rodriguez A.J."/>
        </authorList>
    </citation>
    <scope>NUCLEOTIDE SEQUENCE [LARGE SCALE GENOMIC DNA]</scope>
    <source>
        <strain evidence="6 7">DSM 17177</strain>
    </source>
</reference>
<dbReference type="InterPro" id="IPR000943">
    <property type="entry name" value="RNA_pol_sigma70"/>
</dbReference>
<dbReference type="InterPro" id="IPR013324">
    <property type="entry name" value="RNA_pol_sigma_r3/r4-like"/>
</dbReference>
<keyword evidence="7" id="KW-1185">Reference proteome</keyword>
<feature type="domain" description="RNA polymerase sigma-70" evidence="5">
    <location>
        <begin position="206"/>
        <end position="232"/>
    </location>
</feature>
<evidence type="ECO:0000313" key="6">
    <source>
        <dbReference type="EMBL" id="MCL1126503.1"/>
    </source>
</evidence>
<accession>A0ABT0LFM8</accession>
<dbReference type="InterPro" id="IPR007627">
    <property type="entry name" value="RNA_pol_sigma70_r2"/>
</dbReference>
<keyword evidence="3" id="KW-0238">DNA-binding</keyword>